<dbReference type="Gene3D" id="3.40.50.2000">
    <property type="entry name" value="Glycogen Phosphorylase B"/>
    <property type="match status" value="1"/>
</dbReference>
<sequence length="404" mass="43611">MRVARSAWRAVVPESLRRLAAPALNRLLQAYVRAGARAPHGAEGADGPIKIVGYFSGSHGIAASAKLAARAFEALGVPVERVDASHARLTWTPRSAPPERAAAWIFHLNPPELLAEMAVLGPRRLLGPRYGYWAWELPRAPDRWLKDAALVDEVWAPSRYTAEAFAGAASPVRVVPHPLFIEDYRDVTPAPRRAAFQAVALFDFNSSAARKNPQGAIEAFRRAFGEDPACELTIKTQNGQLYPELVDSLRAAAPANVRFVDDTWPYAEVKALIAGADALIALHRAEGFGLSPAEAMALGTPVIATGFSGVLDFMDADCALVVPFRRVAVDDPQGIYRGQTWAEPDLDAAAEALRRLREDEALRRRLGEAGKARVAASLSPQAWFETLPPAVRAAALRLKAAASA</sequence>
<dbReference type="SUPFAM" id="SSF53756">
    <property type="entry name" value="UDP-Glycosyltransferase/glycogen phosphorylase"/>
    <property type="match status" value="1"/>
</dbReference>
<dbReference type="AlphaFoldDB" id="A0A328AGI7"/>
<evidence type="ECO:0000259" key="1">
    <source>
        <dbReference type="Pfam" id="PF00534"/>
    </source>
</evidence>
<accession>A0A328AGI7</accession>
<dbReference type="EMBL" id="QFYQ01000002">
    <property type="protein sequence ID" value="RAK51948.1"/>
    <property type="molecule type" value="Genomic_DNA"/>
</dbReference>
<dbReference type="PANTHER" id="PTHR46656:SF3">
    <property type="entry name" value="PUTATIVE-RELATED"/>
    <property type="match status" value="1"/>
</dbReference>
<organism evidence="2 3">
    <name type="scientific">Phenylobacterium soli</name>
    <dbReference type="NCBI Taxonomy" id="2170551"/>
    <lineage>
        <taxon>Bacteria</taxon>
        <taxon>Pseudomonadati</taxon>
        <taxon>Pseudomonadota</taxon>
        <taxon>Alphaproteobacteria</taxon>
        <taxon>Caulobacterales</taxon>
        <taxon>Caulobacteraceae</taxon>
        <taxon>Phenylobacterium</taxon>
    </lineage>
</organism>
<evidence type="ECO:0000313" key="2">
    <source>
        <dbReference type="EMBL" id="RAK51948.1"/>
    </source>
</evidence>
<keyword evidence="3" id="KW-1185">Reference proteome</keyword>
<dbReference type="GO" id="GO:0016757">
    <property type="term" value="F:glycosyltransferase activity"/>
    <property type="evidence" value="ECO:0007669"/>
    <property type="project" value="UniProtKB-KW"/>
</dbReference>
<dbReference type="Proteomes" id="UP000249254">
    <property type="component" value="Unassembled WGS sequence"/>
</dbReference>
<feature type="domain" description="Glycosyl transferase family 1" evidence="1">
    <location>
        <begin position="209"/>
        <end position="372"/>
    </location>
</feature>
<protein>
    <submittedName>
        <fullName evidence="2">Mannosyltransferase</fullName>
    </submittedName>
</protein>
<comment type="caution">
    <text evidence="2">The sequence shown here is derived from an EMBL/GenBank/DDBJ whole genome shotgun (WGS) entry which is preliminary data.</text>
</comment>
<keyword evidence="2" id="KW-0328">Glycosyltransferase</keyword>
<dbReference type="Pfam" id="PF00534">
    <property type="entry name" value="Glycos_transf_1"/>
    <property type="match status" value="1"/>
</dbReference>
<proteinExistence type="predicted"/>
<gene>
    <name evidence="2" type="ORF">DJ017_19250</name>
</gene>
<reference evidence="3" key="1">
    <citation type="submission" date="2018-05" db="EMBL/GenBank/DDBJ databases">
        <authorList>
            <person name="Li X."/>
        </authorList>
    </citation>
    <scope>NUCLEOTIDE SEQUENCE [LARGE SCALE GENOMIC DNA]</scope>
    <source>
        <strain evidence="3">LX32</strain>
    </source>
</reference>
<dbReference type="CDD" id="cd03801">
    <property type="entry name" value="GT4_PimA-like"/>
    <property type="match status" value="1"/>
</dbReference>
<dbReference type="InterPro" id="IPR001296">
    <property type="entry name" value="Glyco_trans_1"/>
</dbReference>
<keyword evidence="2" id="KW-0808">Transferase</keyword>
<dbReference type="PANTHER" id="PTHR46656">
    <property type="entry name" value="PUTATIVE-RELATED"/>
    <property type="match status" value="1"/>
</dbReference>
<name>A0A328AGI7_9CAUL</name>
<evidence type="ECO:0000313" key="3">
    <source>
        <dbReference type="Proteomes" id="UP000249254"/>
    </source>
</evidence>